<gene>
    <name evidence="1" type="ORF">ACFQGD_11980</name>
</gene>
<dbReference type="EMBL" id="JBHSXX010000001">
    <property type="protein sequence ID" value="MFC6867867.1"/>
    <property type="molecule type" value="Genomic_DNA"/>
</dbReference>
<evidence type="ECO:0000313" key="1">
    <source>
        <dbReference type="EMBL" id="MFC6867867.1"/>
    </source>
</evidence>
<evidence type="ECO:0000313" key="2">
    <source>
        <dbReference type="Proteomes" id="UP001596337"/>
    </source>
</evidence>
<dbReference type="RefSeq" id="WP_345396331.1">
    <property type="nucleotide sequence ID" value="NZ_BAABLA010000025.1"/>
</dbReference>
<dbReference type="Proteomes" id="UP001596337">
    <property type="component" value="Unassembled WGS sequence"/>
</dbReference>
<comment type="caution">
    <text evidence="1">The sequence shown here is derived from an EMBL/GenBank/DDBJ whole genome shotgun (WGS) entry which is preliminary data.</text>
</comment>
<evidence type="ECO:0008006" key="3">
    <source>
        <dbReference type="Google" id="ProtNLM"/>
    </source>
</evidence>
<keyword evidence="2" id="KW-1185">Reference proteome</keyword>
<proteinExistence type="predicted"/>
<reference evidence="2" key="1">
    <citation type="journal article" date="2019" name="Int. J. Syst. Evol. Microbiol.">
        <title>The Global Catalogue of Microorganisms (GCM) 10K type strain sequencing project: providing services to taxonomists for standard genome sequencing and annotation.</title>
        <authorList>
            <consortium name="The Broad Institute Genomics Platform"/>
            <consortium name="The Broad Institute Genome Sequencing Center for Infectious Disease"/>
            <person name="Wu L."/>
            <person name="Ma J."/>
        </authorList>
    </citation>
    <scope>NUCLEOTIDE SEQUENCE [LARGE SCALE GENOMIC DNA]</scope>
    <source>
        <strain evidence="2">KCTC 32255</strain>
    </source>
</reference>
<organism evidence="1 2">
    <name type="scientific">Haloechinothrix salitolerans</name>
    <dbReference type="NCBI Taxonomy" id="926830"/>
    <lineage>
        <taxon>Bacteria</taxon>
        <taxon>Bacillati</taxon>
        <taxon>Actinomycetota</taxon>
        <taxon>Actinomycetes</taxon>
        <taxon>Pseudonocardiales</taxon>
        <taxon>Pseudonocardiaceae</taxon>
        <taxon>Haloechinothrix</taxon>
    </lineage>
</organism>
<accession>A0ABW2BXW3</accession>
<name>A0ABW2BXW3_9PSEU</name>
<sequence length="67" mass="7540">MLDRPQVDTREIVTCRRTYTVDLNVPSAEPAVGAFPGTAWLELISKQHLPDFGKSRTTAMPRQESRP</sequence>
<protein>
    <recommendedName>
        <fullName evidence="3">DUF397 domain-containing protein</fullName>
    </recommendedName>
</protein>